<sequence length="51" mass="5704">MIVKAGIKLLKSLMLLLATNLENRCYKSSKIQHYVLLTNTIFILSALATPL</sequence>
<name>A0A1I2JZ66_9BACT</name>
<dbReference type="AlphaFoldDB" id="A0A1I2JZ66"/>
<proteinExistence type="predicted"/>
<evidence type="ECO:0000313" key="2">
    <source>
        <dbReference type="Proteomes" id="UP000199513"/>
    </source>
</evidence>
<keyword evidence="2" id="KW-1185">Reference proteome</keyword>
<dbReference type="EMBL" id="FONY01000067">
    <property type="protein sequence ID" value="SFF58121.1"/>
    <property type="molecule type" value="Genomic_DNA"/>
</dbReference>
<gene>
    <name evidence="1" type="ORF">SAMN04488541_10674</name>
</gene>
<reference evidence="1 2" key="1">
    <citation type="submission" date="2016-10" db="EMBL/GenBank/DDBJ databases">
        <authorList>
            <person name="de Groot N.N."/>
        </authorList>
    </citation>
    <scope>NUCLEOTIDE SEQUENCE [LARGE SCALE GENOMIC DNA]</scope>
    <source>
        <strain>GEY</strain>
        <strain evidence="2">DSM 9560</strain>
    </source>
</reference>
<organism evidence="1 2">
    <name type="scientific">Thermoflexibacter ruber</name>
    <dbReference type="NCBI Taxonomy" id="1003"/>
    <lineage>
        <taxon>Bacteria</taxon>
        <taxon>Pseudomonadati</taxon>
        <taxon>Bacteroidota</taxon>
        <taxon>Cytophagia</taxon>
        <taxon>Cytophagales</taxon>
        <taxon>Thermoflexibacteraceae</taxon>
        <taxon>Thermoflexibacter</taxon>
    </lineage>
</organism>
<protein>
    <submittedName>
        <fullName evidence="1">Uncharacterized protein</fullName>
    </submittedName>
</protein>
<accession>A0A1I2JZ66</accession>
<dbReference type="Proteomes" id="UP000199513">
    <property type="component" value="Unassembled WGS sequence"/>
</dbReference>
<evidence type="ECO:0000313" key="1">
    <source>
        <dbReference type="EMBL" id="SFF58121.1"/>
    </source>
</evidence>